<sequence length="337" mass="36132">MNIPKASWGLGIVLVVFLLIVNLSWGSVHIPFKEVIRILTGQEGTKASWEYIVLHYRLPKAFVAILVGIALALSGLLMQTLFRNPMAESYVLGISAGAGLGVALVLMGGTLLPAFIAPYLMSSYTLLSTAIVGSLLLLLLILAVSHRVKSSVTVLIVGLMFGSFANAIIAILTYFSEADQLKKYVVWMSGSLGNLTQEMILLFLFVVSIGVGLSLFLIRRLDALLLGDAYAASLGINVKQTRNLIIITTSLLAGGATAFVGPIAFIGLAVPHMARMLWKTNTHRTLIGACMLLGSILLLLCDMLTQVHAQAILPINAITAIFGAPIVIALLLKYRVF</sequence>
<dbReference type="CDD" id="cd06550">
    <property type="entry name" value="TM_ABC_iron-siderophores_like"/>
    <property type="match status" value="1"/>
</dbReference>
<gene>
    <name evidence="9" type="primary">btuC</name>
    <name evidence="9" type="ORF">NCTC11179_03491</name>
</gene>
<reference evidence="9 10" key="1">
    <citation type="submission" date="2018-06" db="EMBL/GenBank/DDBJ databases">
        <authorList>
            <consortium name="Pathogen Informatics"/>
            <person name="Doyle S."/>
        </authorList>
    </citation>
    <scope>NUCLEOTIDE SEQUENCE [LARGE SCALE GENOMIC DNA]</scope>
    <source>
        <strain evidence="9 10">NCTC11179</strain>
    </source>
</reference>
<evidence type="ECO:0000313" key="9">
    <source>
        <dbReference type="EMBL" id="STZ69966.1"/>
    </source>
</evidence>
<keyword evidence="7 8" id="KW-0472">Membrane</keyword>
<dbReference type="Pfam" id="PF01032">
    <property type="entry name" value="FecCD"/>
    <property type="match status" value="1"/>
</dbReference>
<protein>
    <submittedName>
        <fullName evidence="9">Vitamin B12 import system permease protein BtuC</fullName>
    </submittedName>
</protein>
<dbReference type="InterPro" id="IPR037294">
    <property type="entry name" value="ABC_BtuC-like"/>
</dbReference>
<dbReference type="PANTHER" id="PTHR30472">
    <property type="entry name" value="FERRIC ENTEROBACTIN TRANSPORT SYSTEM PERMEASE PROTEIN"/>
    <property type="match status" value="1"/>
</dbReference>
<keyword evidence="3" id="KW-0813">Transport</keyword>
<dbReference type="SUPFAM" id="SSF81345">
    <property type="entry name" value="ABC transporter involved in vitamin B12 uptake, BtuC"/>
    <property type="match status" value="1"/>
</dbReference>
<organism evidence="9 10">
    <name type="scientific">Myroides odoratus</name>
    <name type="common">Flavobacterium odoratum</name>
    <dbReference type="NCBI Taxonomy" id="256"/>
    <lineage>
        <taxon>Bacteria</taxon>
        <taxon>Pseudomonadati</taxon>
        <taxon>Bacteroidota</taxon>
        <taxon>Flavobacteriia</taxon>
        <taxon>Flavobacteriales</taxon>
        <taxon>Flavobacteriaceae</taxon>
        <taxon>Myroides</taxon>
    </lineage>
</organism>
<dbReference type="EMBL" id="UGQL01000002">
    <property type="protein sequence ID" value="STZ69966.1"/>
    <property type="molecule type" value="Genomic_DNA"/>
</dbReference>
<evidence type="ECO:0000256" key="5">
    <source>
        <dbReference type="ARBA" id="ARBA00022692"/>
    </source>
</evidence>
<dbReference type="PANTHER" id="PTHR30472:SF41">
    <property type="entry name" value="TRANSPORT SYSTEM PERMEASE PROTEIN"/>
    <property type="match status" value="1"/>
</dbReference>
<dbReference type="RefSeq" id="WP_115092565.1">
    <property type="nucleotide sequence ID" value="NZ_CP068107.1"/>
</dbReference>
<dbReference type="Proteomes" id="UP000255024">
    <property type="component" value="Unassembled WGS sequence"/>
</dbReference>
<keyword evidence="6 8" id="KW-1133">Transmembrane helix</keyword>
<feature type="transmembrane region" description="Helical" evidence="8">
    <location>
        <begin position="311"/>
        <end position="332"/>
    </location>
</feature>
<evidence type="ECO:0000256" key="4">
    <source>
        <dbReference type="ARBA" id="ARBA00022475"/>
    </source>
</evidence>
<feature type="transmembrane region" description="Helical" evidence="8">
    <location>
        <begin position="195"/>
        <end position="218"/>
    </location>
</feature>
<name>A0A378U4B1_MYROD</name>
<dbReference type="AlphaFoldDB" id="A0A378U4B1"/>
<feature type="transmembrane region" description="Helical" evidence="8">
    <location>
        <begin position="152"/>
        <end position="175"/>
    </location>
</feature>
<feature type="transmembrane region" description="Helical" evidence="8">
    <location>
        <begin position="244"/>
        <end position="266"/>
    </location>
</feature>
<accession>A0A378U4B1</accession>
<dbReference type="GO" id="GO:0033214">
    <property type="term" value="P:siderophore-iron import into cell"/>
    <property type="evidence" value="ECO:0007669"/>
    <property type="project" value="TreeGrafter"/>
</dbReference>
<comment type="subcellular location">
    <subcellularLocation>
        <location evidence="1">Cell membrane</location>
        <topology evidence="1">Multi-pass membrane protein</topology>
    </subcellularLocation>
</comment>
<dbReference type="GO" id="GO:0022857">
    <property type="term" value="F:transmembrane transporter activity"/>
    <property type="evidence" value="ECO:0007669"/>
    <property type="project" value="InterPro"/>
</dbReference>
<feature type="transmembrane region" description="Helical" evidence="8">
    <location>
        <begin position="61"/>
        <end position="78"/>
    </location>
</feature>
<keyword evidence="4" id="KW-1003">Cell membrane</keyword>
<feature type="transmembrane region" description="Helical" evidence="8">
    <location>
        <begin position="286"/>
        <end position="304"/>
    </location>
</feature>
<feature type="transmembrane region" description="Helical" evidence="8">
    <location>
        <begin position="123"/>
        <end position="145"/>
    </location>
</feature>
<evidence type="ECO:0000256" key="7">
    <source>
        <dbReference type="ARBA" id="ARBA00023136"/>
    </source>
</evidence>
<evidence type="ECO:0000256" key="6">
    <source>
        <dbReference type="ARBA" id="ARBA00022989"/>
    </source>
</evidence>
<dbReference type="GO" id="GO:0005886">
    <property type="term" value="C:plasma membrane"/>
    <property type="evidence" value="ECO:0007669"/>
    <property type="project" value="UniProtKB-SubCell"/>
</dbReference>
<evidence type="ECO:0000256" key="3">
    <source>
        <dbReference type="ARBA" id="ARBA00022448"/>
    </source>
</evidence>
<evidence type="ECO:0000256" key="2">
    <source>
        <dbReference type="ARBA" id="ARBA00007935"/>
    </source>
</evidence>
<keyword evidence="10" id="KW-1185">Reference proteome</keyword>
<evidence type="ECO:0000256" key="1">
    <source>
        <dbReference type="ARBA" id="ARBA00004651"/>
    </source>
</evidence>
<proteinExistence type="inferred from homology"/>
<dbReference type="InterPro" id="IPR000522">
    <property type="entry name" value="ABC_transptr_permease_BtuC"/>
</dbReference>
<dbReference type="Gene3D" id="1.10.3470.10">
    <property type="entry name" value="ABC transporter involved in vitamin B12 uptake, BtuC"/>
    <property type="match status" value="1"/>
</dbReference>
<evidence type="ECO:0000256" key="8">
    <source>
        <dbReference type="SAM" id="Phobius"/>
    </source>
</evidence>
<keyword evidence="5 8" id="KW-0812">Transmembrane</keyword>
<feature type="transmembrane region" description="Helical" evidence="8">
    <location>
        <begin position="90"/>
        <end position="117"/>
    </location>
</feature>
<comment type="similarity">
    <text evidence="2">Belongs to the binding-protein-dependent transport system permease family. FecCD subfamily.</text>
</comment>
<evidence type="ECO:0000313" key="10">
    <source>
        <dbReference type="Proteomes" id="UP000255024"/>
    </source>
</evidence>